<feature type="region of interest" description="Disordered" evidence="1">
    <location>
        <begin position="234"/>
        <end position="260"/>
    </location>
</feature>
<feature type="region of interest" description="Disordered" evidence="1">
    <location>
        <begin position="141"/>
        <end position="163"/>
    </location>
</feature>
<proteinExistence type="predicted"/>
<accession>A0A3D8SDE2</accession>
<protein>
    <submittedName>
        <fullName evidence="2">Uncharacterized protein</fullName>
    </submittedName>
</protein>
<evidence type="ECO:0000313" key="2">
    <source>
        <dbReference type="EMBL" id="RDW84367.1"/>
    </source>
</evidence>
<evidence type="ECO:0000256" key="1">
    <source>
        <dbReference type="SAM" id="MobiDB-lite"/>
    </source>
</evidence>
<comment type="caution">
    <text evidence="2">The sequence shown here is derived from an EMBL/GenBank/DDBJ whole genome shotgun (WGS) entry which is preliminary data.</text>
</comment>
<evidence type="ECO:0000313" key="3">
    <source>
        <dbReference type="Proteomes" id="UP000256645"/>
    </source>
</evidence>
<dbReference type="OrthoDB" id="10389499at2759"/>
<feature type="compositionally biased region" description="Polar residues" evidence="1">
    <location>
        <begin position="16"/>
        <end position="38"/>
    </location>
</feature>
<organism evidence="2 3">
    <name type="scientific">Coleophoma cylindrospora</name>
    <dbReference type="NCBI Taxonomy" id="1849047"/>
    <lineage>
        <taxon>Eukaryota</taxon>
        <taxon>Fungi</taxon>
        <taxon>Dikarya</taxon>
        <taxon>Ascomycota</taxon>
        <taxon>Pezizomycotina</taxon>
        <taxon>Leotiomycetes</taxon>
        <taxon>Helotiales</taxon>
        <taxon>Dermateaceae</taxon>
        <taxon>Coleophoma</taxon>
    </lineage>
</organism>
<gene>
    <name evidence="2" type="ORF">BP6252_01957</name>
</gene>
<keyword evidence="3" id="KW-1185">Reference proteome</keyword>
<dbReference type="AlphaFoldDB" id="A0A3D8SDE2"/>
<dbReference type="Proteomes" id="UP000256645">
    <property type="component" value="Unassembled WGS sequence"/>
</dbReference>
<sequence>MQDHTTVCSGPVAVRESSSPSWRIQDRPNSYTQPASQIGLTPTAPRVSLAATLAPNELEQELPNPAITNLHAELQLSEYLQNSLTALSQRTHPDSLWTKKKKSVTWAIPLVQEAVYLPSPAWNFVVGIEIGERGCKRDREDQELARERSRRRSSYFSNGNAKRMRVQGNDWRPSREVNEEVAEKTGCEEKMEGMKKIDTEPFPAYSDEISEELLMEMYEQEDWKRLEETERMEMEMKKREKAEARADMGDTTDRAGEEDLREVYISQVSHPTFS</sequence>
<feature type="region of interest" description="Disordered" evidence="1">
    <location>
        <begin position="1"/>
        <end position="38"/>
    </location>
</feature>
<name>A0A3D8SDE2_9HELO</name>
<reference evidence="2 3" key="1">
    <citation type="journal article" date="2018" name="IMA Fungus">
        <title>IMA Genome-F 9: Draft genome sequence of Annulohypoxylon stygium, Aspergillus mulundensis, Berkeleyomyces basicola (syn. Thielaviopsis basicola), Ceratocystis smalleyi, two Cercospora beticola strains, Coleophoma cylindrospora, Fusarium fracticaudum, Phialophora cf. hyalina, and Morchella septimelata.</title>
        <authorList>
            <person name="Wingfield B.D."/>
            <person name="Bills G.F."/>
            <person name="Dong Y."/>
            <person name="Huang W."/>
            <person name="Nel W.J."/>
            <person name="Swalarsk-Parry B.S."/>
            <person name="Vaghefi N."/>
            <person name="Wilken P.M."/>
            <person name="An Z."/>
            <person name="de Beer Z.W."/>
            <person name="De Vos L."/>
            <person name="Chen L."/>
            <person name="Duong T.A."/>
            <person name="Gao Y."/>
            <person name="Hammerbacher A."/>
            <person name="Kikkert J.R."/>
            <person name="Li Y."/>
            <person name="Li H."/>
            <person name="Li K."/>
            <person name="Li Q."/>
            <person name="Liu X."/>
            <person name="Ma X."/>
            <person name="Naidoo K."/>
            <person name="Pethybridge S.J."/>
            <person name="Sun J."/>
            <person name="Steenkamp E.T."/>
            <person name="van der Nest M.A."/>
            <person name="van Wyk S."/>
            <person name="Wingfield M.J."/>
            <person name="Xiong C."/>
            <person name="Yue Q."/>
            <person name="Zhang X."/>
        </authorList>
    </citation>
    <scope>NUCLEOTIDE SEQUENCE [LARGE SCALE GENOMIC DNA]</scope>
    <source>
        <strain evidence="2 3">BP6252</strain>
    </source>
</reference>
<dbReference type="EMBL" id="PDLM01000002">
    <property type="protein sequence ID" value="RDW84367.1"/>
    <property type="molecule type" value="Genomic_DNA"/>
</dbReference>